<dbReference type="Proteomes" id="UP000008744">
    <property type="component" value="Unassembled WGS sequence"/>
</dbReference>
<feature type="chain" id="PRO_5002806723" evidence="1">
    <location>
        <begin position="20"/>
        <end position="305"/>
    </location>
</feature>
<sequence length="305" mass="33475">MKSFGSVVLVVCGVLCVAADPQHTYDGRNGPHVFGDPGNQVYIRGQNEGTYSVPGVGGQFQNTPSRGEHVYTDEGGNTYVNRKNAGGPGTHTISGPSFSATNGQHKIIKGNHADNDLHAGRRTRRDPQLHVERPGRTVDVGPAGYVIQRGRRSPQFHVERPGRTVDVGPGGFVVQRGRRSPQFHVERPGRTVDVGPGGFVVQRGRRGINDARVQGENFVARENQAGVWNSKVSVWTRPDGRTVSVDQHGNSIVGRPGRPSQRVSNSYLKRIQLLIAFTFSVLIPKSYKFMIIKIFNKTCSLMYRI</sequence>
<reference evidence="2 3" key="1">
    <citation type="journal article" date="2007" name="Nature">
        <title>Evolution of genes and genomes on the Drosophila phylogeny.</title>
        <authorList>
            <consortium name="Drosophila 12 Genomes Consortium"/>
            <person name="Clark A.G."/>
            <person name="Eisen M.B."/>
            <person name="Smith D.R."/>
            <person name="Bergman C.M."/>
            <person name="Oliver B."/>
            <person name="Markow T.A."/>
            <person name="Kaufman T.C."/>
            <person name="Kellis M."/>
            <person name="Gelbart W."/>
            <person name="Iyer V.N."/>
            <person name="Pollard D.A."/>
            <person name="Sackton T.B."/>
            <person name="Larracuente A.M."/>
            <person name="Singh N.D."/>
            <person name="Abad J.P."/>
            <person name="Abt D.N."/>
            <person name="Adryan B."/>
            <person name="Aguade M."/>
            <person name="Akashi H."/>
            <person name="Anderson W.W."/>
            <person name="Aquadro C.F."/>
            <person name="Ardell D.H."/>
            <person name="Arguello R."/>
            <person name="Artieri C.G."/>
            <person name="Barbash D.A."/>
            <person name="Barker D."/>
            <person name="Barsanti P."/>
            <person name="Batterham P."/>
            <person name="Batzoglou S."/>
            <person name="Begun D."/>
            <person name="Bhutkar A."/>
            <person name="Blanco E."/>
            <person name="Bosak S.A."/>
            <person name="Bradley R.K."/>
            <person name="Brand A.D."/>
            <person name="Brent M.R."/>
            <person name="Brooks A.N."/>
            <person name="Brown R.H."/>
            <person name="Butlin R.K."/>
            <person name="Caggese C."/>
            <person name="Calvi B.R."/>
            <person name="Bernardo de Carvalho A."/>
            <person name="Caspi A."/>
            <person name="Castrezana S."/>
            <person name="Celniker S.E."/>
            <person name="Chang J.L."/>
            <person name="Chapple C."/>
            <person name="Chatterji S."/>
            <person name="Chinwalla A."/>
            <person name="Civetta A."/>
            <person name="Clifton S.W."/>
            <person name="Comeron J.M."/>
            <person name="Costello J.C."/>
            <person name="Coyne J.A."/>
            <person name="Daub J."/>
            <person name="David R.G."/>
            <person name="Delcher A.L."/>
            <person name="Delehaunty K."/>
            <person name="Do C.B."/>
            <person name="Ebling H."/>
            <person name="Edwards K."/>
            <person name="Eickbush T."/>
            <person name="Evans J.D."/>
            <person name="Filipski A."/>
            <person name="Findeiss S."/>
            <person name="Freyhult E."/>
            <person name="Fulton L."/>
            <person name="Fulton R."/>
            <person name="Garcia A.C."/>
            <person name="Gardiner A."/>
            <person name="Garfield D.A."/>
            <person name="Garvin B.E."/>
            <person name="Gibson G."/>
            <person name="Gilbert D."/>
            <person name="Gnerre S."/>
            <person name="Godfrey J."/>
            <person name="Good R."/>
            <person name="Gotea V."/>
            <person name="Gravely B."/>
            <person name="Greenberg A.J."/>
            <person name="Griffiths-Jones S."/>
            <person name="Gross S."/>
            <person name="Guigo R."/>
            <person name="Gustafson E.A."/>
            <person name="Haerty W."/>
            <person name="Hahn M.W."/>
            <person name="Halligan D.L."/>
            <person name="Halpern A.L."/>
            <person name="Halter G.M."/>
            <person name="Han M.V."/>
            <person name="Heger A."/>
            <person name="Hillier L."/>
            <person name="Hinrichs A.S."/>
            <person name="Holmes I."/>
            <person name="Hoskins R.A."/>
            <person name="Hubisz M.J."/>
            <person name="Hultmark D."/>
            <person name="Huntley M.A."/>
            <person name="Jaffe D.B."/>
            <person name="Jagadeeshan S."/>
            <person name="Jeck W.R."/>
            <person name="Johnson J."/>
            <person name="Jones C.D."/>
            <person name="Jordan W.C."/>
            <person name="Karpen G.H."/>
            <person name="Kataoka E."/>
            <person name="Keightley P.D."/>
            <person name="Kheradpour P."/>
            <person name="Kirkness E.F."/>
            <person name="Koerich L.B."/>
            <person name="Kristiansen K."/>
            <person name="Kudrna D."/>
            <person name="Kulathinal R.J."/>
            <person name="Kumar S."/>
            <person name="Kwok R."/>
            <person name="Lander E."/>
            <person name="Langley C.H."/>
            <person name="Lapoint R."/>
            <person name="Lazzaro B.P."/>
            <person name="Lee S.J."/>
            <person name="Levesque L."/>
            <person name="Li R."/>
            <person name="Lin C.F."/>
            <person name="Lin M.F."/>
            <person name="Lindblad-Toh K."/>
            <person name="Llopart A."/>
            <person name="Long M."/>
            <person name="Low L."/>
            <person name="Lozovsky E."/>
            <person name="Lu J."/>
            <person name="Luo M."/>
            <person name="Machado C.A."/>
            <person name="Makalowski W."/>
            <person name="Marzo M."/>
            <person name="Matsuda M."/>
            <person name="Matzkin L."/>
            <person name="McAllister B."/>
            <person name="McBride C.S."/>
            <person name="McKernan B."/>
            <person name="McKernan K."/>
            <person name="Mendez-Lago M."/>
            <person name="Minx P."/>
            <person name="Mollenhauer M.U."/>
            <person name="Montooth K."/>
            <person name="Mount S.M."/>
            <person name="Mu X."/>
            <person name="Myers E."/>
            <person name="Negre B."/>
            <person name="Newfeld S."/>
            <person name="Nielsen R."/>
            <person name="Noor M.A."/>
            <person name="O'Grady P."/>
            <person name="Pachter L."/>
            <person name="Papaceit M."/>
            <person name="Parisi M.J."/>
            <person name="Parisi M."/>
            <person name="Parts L."/>
            <person name="Pedersen J.S."/>
            <person name="Pesole G."/>
            <person name="Phillippy A.M."/>
            <person name="Ponting C.P."/>
            <person name="Pop M."/>
            <person name="Porcelli D."/>
            <person name="Powell J.R."/>
            <person name="Prohaska S."/>
            <person name="Pruitt K."/>
            <person name="Puig M."/>
            <person name="Quesneville H."/>
            <person name="Ram K.R."/>
            <person name="Rand D."/>
            <person name="Rasmussen M.D."/>
            <person name="Reed L.K."/>
            <person name="Reenan R."/>
            <person name="Reily A."/>
            <person name="Remington K.A."/>
            <person name="Rieger T.T."/>
            <person name="Ritchie M.G."/>
            <person name="Robin C."/>
            <person name="Rogers Y.H."/>
            <person name="Rohde C."/>
            <person name="Rozas J."/>
            <person name="Rubenfield M.J."/>
            <person name="Ruiz A."/>
            <person name="Russo S."/>
            <person name="Salzberg S.L."/>
            <person name="Sanchez-Gracia A."/>
            <person name="Saranga D.J."/>
            <person name="Sato H."/>
            <person name="Schaeffer S.W."/>
            <person name="Schatz M.C."/>
            <person name="Schlenke T."/>
            <person name="Schwartz R."/>
            <person name="Segarra C."/>
            <person name="Singh R.S."/>
            <person name="Sirot L."/>
            <person name="Sirota M."/>
            <person name="Sisneros N.B."/>
            <person name="Smith C.D."/>
            <person name="Smith T.F."/>
            <person name="Spieth J."/>
            <person name="Stage D.E."/>
            <person name="Stark A."/>
            <person name="Stephan W."/>
            <person name="Strausberg R.L."/>
            <person name="Strempel S."/>
            <person name="Sturgill D."/>
            <person name="Sutton G."/>
            <person name="Sutton G.G."/>
            <person name="Tao W."/>
            <person name="Teichmann S."/>
            <person name="Tobari Y.N."/>
            <person name="Tomimura Y."/>
            <person name="Tsolas J.M."/>
            <person name="Valente V.L."/>
            <person name="Venter E."/>
            <person name="Venter J.C."/>
            <person name="Vicario S."/>
            <person name="Vieira F.G."/>
            <person name="Vilella A.J."/>
            <person name="Villasante A."/>
            <person name="Walenz B."/>
            <person name="Wang J."/>
            <person name="Wasserman M."/>
            <person name="Watts T."/>
            <person name="Wilson D."/>
            <person name="Wilson R.K."/>
            <person name="Wing R.A."/>
            <person name="Wolfner M.F."/>
            <person name="Wong A."/>
            <person name="Wong G.K."/>
            <person name="Wu C.I."/>
            <person name="Wu G."/>
            <person name="Yamamoto D."/>
            <person name="Yang H.P."/>
            <person name="Yang S.P."/>
            <person name="Yorke J.A."/>
            <person name="Yoshida K."/>
            <person name="Zdobnov E."/>
            <person name="Zhang P."/>
            <person name="Zhang Y."/>
            <person name="Zimin A.V."/>
            <person name="Baldwin J."/>
            <person name="Abdouelleil A."/>
            <person name="Abdulkadir J."/>
            <person name="Abebe A."/>
            <person name="Abera B."/>
            <person name="Abreu J."/>
            <person name="Acer S.C."/>
            <person name="Aftuck L."/>
            <person name="Alexander A."/>
            <person name="An P."/>
            <person name="Anderson E."/>
            <person name="Anderson S."/>
            <person name="Arachi H."/>
            <person name="Azer M."/>
            <person name="Bachantsang P."/>
            <person name="Barry A."/>
            <person name="Bayul T."/>
            <person name="Berlin A."/>
            <person name="Bessette D."/>
            <person name="Bloom T."/>
            <person name="Blye J."/>
            <person name="Boguslavskiy L."/>
            <person name="Bonnet C."/>
            <person name="Boukhgalter B."/>
            <person name="Bourzgui I."/>
            <person name="Brown A."/>
            <person name="Cahill P."/>
            <person name="Channer S."/>
            <person name="Cheshatsang Y."/>
            <person name="Chuda L."/>
            <person name="Citroen M."/>
            <person name="Collymore A."/>
            <person name="Cooke P."/>
            <person name="Costello M."/>
            <person name="D'Aco K."/>
            <person name="Daza R."/>
            <person name="De Haan G."/>
            <person name="DeGray S."/>
            <person name="DeMaso C."/>
            <person name="Dhargay N."/>
            <person name="Dooley K."/>
            <person name="Dooley E."/>
            <person name="Doricent M."/>
            <person name="Dorje P."/>
            <person name="Dorjee K."/>
            <person name="Dupes A."/>
            <person name="Elong R."/>
            <person name="Falk J."/>
            <person name="Farina A."/>
            <person name="Faro S."/>
            <person name="Ferguson D."/>
            <person name="Fisher S."/>
            <person name="Foley C.D."/>
            <person name="Franke A."/>
            <person name="Friedrich D."/>
            <person name="Gadbois L."/>
            <person name="Gearin G."/>
            <person name="Gearin C.R."/>
            <person name="Giannoukos G."/>
            <person name="Goode T."/>
            <person name="Graham J."/>
            <person name="Grandbois E."/>
            <person name="Grewal S."/>
            <person name="Gyaltsen K."/>
            <person name="Hafez N."/>
            <person name="Hagos B."/>
            <person name="Hall J."/>
            <person name="Henson C."/>
            <person name="Hollinger A."/>
            <person name="Honan T."/>
            <person name="Huard M.D."/>
            <person name="Hughes L."/>
            <person name="Hurhula B."/>
            <person name="Husby M.E."/>
            <person name="Kamat A."/>
            <person name="Kanga B."/>
            <person name="Kashin S."/>
            <person name="Khazanovich D."/>
            <person name="Kisner P."/>
            <person name="Lance K."/>
            <person name="Lara M."/>
            <person name="Lee W."/>
            <person name="Lennon N."/>
            <person name="Letendre F."/>
            <person name="LeVine R."/>
            <person name="Lipovsky A."/>
            <person name="Liu X."/>
            <person name="Liu J."/>
            <person name="Liu S."/>
            <person name="Lokyitsang T."/>
            <person name="Lokyitsang Y."/>
            <person name="Lubonja R."/>
            <person name="Lui A."/>
            <person name="MacDonald P."/>
            <person name="Magnisalis V."/>
            <person name="Maru K."/>
            <person name="Matthews C."/>
            <person name="McCusker W."/>
            <person name="McDonough S."/>
            <person name="Mehta T."/>
            <person name="Meldrim J."/>
            <person name="Meneus L."/>
            <person name="Mihai O."/>
            <person name="Mihalev A."/>
            <person name="Mihova T."/>
            <person name="Mittelman R."/>
            <person name="Mlenga V."/>
            <person name="Montmayeur A."/>
            <person name="Mulrain L."/>
            <person name="Navidi A."/>
            <person name="Naylor J."/>
            <person name="Negash T."/>
            <person name="Nguyen T."/>
            <person name="Nguyen N."/>
            <person name="Nicol R."/>
            <person name="Norbu C."/>
            <person name="Norbu N."/>
            <person name="Novod N."/>
            <person name="O'Neill B."/>
            <person name="Osman S."/>
            <person name="Markiewicz E."/>
            <person name="Oyono O.L."/>
            <person name="Patti C."/>
            <person name="Phunkhang P."/>
            <person name="Pierre F."/>
            <person name="Priest M."/>
            <person name="Raghuraman S."/>
            <person name="Rege F."/>
            <person name="Reyes R."/>
            <person name="Rise C."/>
            <person name="Rogov P."/>
            <person name="Ross K."/>
            <person name="Ryan E."/>
            <person name="Settipalli S."/>
            <person name="Shea T."/>
            <person name="Sherpa N."/>
            <person name="Shi L."/>
            <person name="Shih D."/>
            <person name="Sparrow T."/>
            <person name="Spaulding J."/>
            <person name="Stalker J."/>
            <person name="Stange-Thomann N."/>
            <person name="Stavropoulos S."/>
            <person name="Stone C."/>
            <person name="Strader C."/>
            <person name="Tesfaye S."/>
            <person name="Thomson T."/>
            <person name="Thoulutsang Y."/>
            <person name="Thoulutsang D."/>
            <person name="Topham K."/>
            <person name="Topping I."/>
            <person name="Tsamla T."/>
            <person name="Vassiliev H."/>
            <person name="Vo A."/>
            <person name="Wangchuk T."/>
            <person name="Wangdi T."/>
            <person name="Weiand M."/>
            <person name="Wilkinson J."/>
            <person name="Wilson A."/>
            <person name="Yadav S."/>
            <person name="Young G."/>
            <person name="Yu Q."/>
            <person name="Zembek L."/>
            <person name="Zhong D."/>
            <person name="Zimmer A."/>
            <person name="Zwirko Z."/>
            <person name="Jaffe D.B."/>
            <person name="Alvarez P."/>
            <person name="Brockman W."/>
            <person name="Butler J."/>
            <person name="Chin C."/>
            <person name="Gnerre S."/>
            <person name="Grabherr M."/>
            <person name="Kleber M."/>
            <person name="Mauceli E."/>
            <person name="MacCallum I."/>
        </authorList>
    </citation>
    <scope>NUCLEOTIDE SEQUENCE [LARGE SCALE GENOMIC DNA]</scope>
    <source>
        <strain evidence="3">MSH-3 / Tucson 14011-0111.49</strain>
    </source>
</reference>
<name>B4GCV1_DROPE</name>
<dbReference type="OMA" id="QKTYDGR"/>
<evidence type="ECO:0000313" key="3">
    <source>
        <dbReference type="Proteomes" id="UP000008744"/>
    </source>
</evidence>
<accession>B4GCV1</accession>
<keyword evidence="1" id="KW-0732">Signal</keyword>
<feature type="signal peptide" evidence="1">
    <location>
        <begin position="1"/>
        <end position="19"/>
    </location>
</feature>
<dbReference type="STRING" id="7234.B4GCV1"/>
<protein>
    <submittedName>
        <fullName evidence="2">GL11683</fullName>
    </submittedName>
</protein>
<dbReference type="OrthoDB" id="7848737at2759"/>
<dbReference type="HOGENOM" id="CLU_065939_0_0_1"/>
<dbReference type="AlphaFoldDB" id="B4GCV1"/>
<gene>
    <name evidence="2" type="primary">Dper\GL11683</name>
    <name evidence="2" type="ORF">Dper_GL11683</name>
</gene>
<organism evidence="3">
    <name type="scientific">Drosophila persimilis</name>
    <name type="common">Fruit fly</name>
    <dbReference type="NCBI Taxonomy" id="7234"/>
    <lineage>
        <taxon>Eukaryota</taxon>
        <taxon>Metazoa</taxon>
        <taxon>Ecdysozoa</taxon>
        <taxon>Arthropoda</taxon>
        <taxon>Hexapoda</taxon>
        <taxon>Insecta</taxon>
        <taxon>Pterygota</taxon>
        <taxon>Neoptera</taxon>
        <taxon>Endopterygota</taxon>
        <taxon>Diptera</taxon>
        <taxon>Brachycera</taxon>
        <taxon>Muscomorpha</taxon>
        <taxon>Ephydroidea</taxon>
        <taxon>Drosophilidae</taxon>
        <taxon>Drosophila</taxon>
        <taxon>Sophophora</taxon>
    </lineage>
</organism>
<dbReference type="eggNOG" id="ENOG502TAB5">
    <property type="taxonomic scope" value="Eukaryota"/>
</dbReference>
<dbReference type="PhylomeDB" id="B4GCV1"/>
<evidence type="ECO:0000313" key="2">
    <source>
        <dbReference type="EMBL" id="EDW32514.1"/>
    </source>
</evidence>
<dbReference type="EMBL" id="CH479181">
    <property type="protein sequence ID" value="EDW32514.1"/>
    <property type="molecule type" value="Genomic_DNA"/>
</dbReference>
<keyword evidence="3" id="KW-1185">Reference proteome</keyword>
<evidence type="ECO:0000256" key="1">
    <source>
        <dbReference type="SAM" id="SignalP"/>
    </source>
</evidence>
<proteinExistence type="predicted"/>